<accession>A0ABW1LRR3</accession>
<reference evidence="5" key="1">
    <citation type="journal article" date="2019" name="Int. J. Syst. Evol. Microbiol.">
        <title>The Global Catalogue of Microorganisms (GCM) 10K type strain sequencing project: providing services to taxonomists for standard genome sequencing and annotation.</title>
        <authorList>
            <consortium name="The Broad Institute Genomics Platform"/>
            <consortium name="The Broad Institute Genome Sequencing Center for Infectious Disease"/>
            <person name="Wu L."/>
            <person name="Ma J."/>
        </authorList>
    </citation>
    <scope>NUCLEOTIDE SEQUENCE [LARGE SCALE GENOMIC DNA]</scope>
    <source>
        <strain evidence="5">CCUG 54522</strain>
    </source>
</reference>
<keyword evidence="5" id="KW-1185">Reference proteome</keyword>
<sequence length="422" mass="43011">MFRPTRLAATTAAVLIPLAVATGSGAPPIPVSADLGAEAAPASAAEAAPAPTTDTTWAAPTRGIPVAEARPALAARGAVDALDIPLGALAAYQRATTIIADVQPDCGLRWEQLAAIGRIESDHGRVGGATLNVDGTSSPAVRGPVLDGQGDLAAVSDTDAGLYDGDARWDRAIGPMQFLPSTWTEVGVDADGDGVRSADDLDDAALGAAVYLCAGGEHLDTPTGAWAAIFRYNHSSAYVTRVLQVAHTYEQGRAATVPATVPVTSVAPPVTNVEATAHPHADHHRPTKGDFVEVRPAGGRPPTVPEPDPTPTDPEPTPTEPTPTEPTPTEPTPDPEPATLNGVLAVCADDPAHWCLGDTVLDLGDDAWLATTATDGLDADGVVESNRDEITGLVGTEVTLGVVADTAPARVVSVNGIAYGVQ</sequence>
<organism evidence="4 5">
    <name type="scientific">Nocardioides hankookensis</name>
    <dbReference type="NCBI Taxonomy" id="443157"/>
    <lineage>
        <taxon>Bacteria</taxon>
        <taxon>Bacillati</taxon>
        <taxon>Actinomycetota</taxon>
        <taxon>Actinomycetes</taxon>
        <taxon>Propionibacteriales</taxon>
        <taxon>Nocardioidaceae</taxon>
        <taxon>Nocardioides</taxon>
    </lineage>
</organism>
<dbReference type="RefSeq" id="WP_379159743.1">
    <property type="nucleotide sequence ID" value="NZ_JBHSRJ010000009.1"/>
</dbReference>
<dbReference type="EMBL" id="JBHSRJ010000009">
    <property type="protein sequence ID" value="MFC6045832.1"/>
    <property type="molecule type" value="Genomic_DNA"/>
</dbReference>
<feature type="compositionally biased region" description="Pro residues" evidence="1">
    <location>
        <begin position="302"/>
        <end position="336"/>
    </location>
</feature>
<protein>
    <submittedName>
        <fullName evidence="4">Lytic transglycosylase domain-containing protein</fullName>
    </submittedName>
</protein>
<evidence type="ECO:0000256" key="2">
    <source>
        <dbReference type="SAM" id="SignalP"/>
    </source>
</evidence>
<dbReference type="InterPro" id="IPR023346">
    <property type="entry name" value="Lysozyme-like_dom_sf"/>
</dbReference>
<evidence type="ECO:0000313" key="4">
    <source>
        <dbReference type="EMBL" id="MFC6045832.1"/>
    </source>
</evidence>
<dbReference type="Pfam" id="PF13406">
    <property type="entry name" value="SLT_2"/>
    <property type="match status" value="1"/>
</dbReference>
<feature type="domain" description="Transglycosylase SLT" evidence="3">
    <location>
        <begin position="90"/>
        <end position="216"/>
    </location>
</feature>
<evidence type="ECO:0000256" key="1">
    <source>
        <dbReference type="SAM" id="MobiDB-lite"/>
    </source>
</evidence>
<feature type="region of interest" description="Disordered" evidence="1">
    <location>
        <begin position="277"/>
        <end position="340"/>
    </location>
</feature>
<feature type="signal peptide" evidence="2">
    <location>
        <begin position="1"/>
        <end position="21"/>
    </location>
</feature>
<proteinExistence type="predicted"/>
<feature type="region of interest" description="Disordered" evidence="1">
    <location>
        <begin position="42"/>
        <end position="62"/>
    </location>
</feature>
<dbReference type="InterPro" id="IPR031304">
    <property type="entry name" value="SLT_2"/>
</dbReference>
<dbReference type="PANTHER" id="PTHR30163">
    <property type="entry name" value="MEMBRANE-BOUND LYTIC MUREIN TRANSGLYCOSYLASE B"/>
    <property type="match status" value="1"/>
</dbReference>
<dbReference type="Proteomes" id="UP001596135">
    <property type="component" value="Unassembled WGS sequence"/>
</dbReference>
<dbReference type="CDD" id="cd13399">
    <property type="entry name" value="Slt35-like"/>
    <property type="match status" value="1"/>
</dbReference>
<evidence type="ECO:0000259" key="3">
    <source>
        <dbReference type="Pfam" id="PF13406"/>
    </source>
</evidence>
<dbReference type="SUPFAM" id="SSF53955">
    <property type="entry name" value="Lysozyme-like"/>
    <property type="match status" value="1"/>
</dbReference>
<comment type="caution">
    <text evidence="4">The sequence shown here is derived from an EMBL/GenBank/DDBJ whole genome shotgun (WGS) entry which is preliminary data.</text>
</comment>
<keyword evidence="2" id="KW-0732">Signal</keyword>
<gene>
    <name evidence="4" type="ORF">ACFPYL_22305</name>
</gene>
<dbReference type="InterPro" id="IPR043426">
    <property type="entry name" value="MltB-like"/>
</dbReference>
<feature type="chain" id="PRO_5047501116" evidence="2">
    <location>
        <begin position="22"/>
        <end position="422"/>
    </location>
</feature>
<dbReference type="PANTHER" id="PTHR30163:SF8">
    <property type="entry name" value="LYTIC MUREIN TRANSGLYCOSYLASE"/>
    <property type="match status" value="1"/>
</dbReference>
<dbReference type="Gene3D" id="1.10.530.10">
    <property type="match status" value="1"/>
</dbReference>
<evidence type="ECO:0000313" key="5">
    <source>
        <dbReference type="Proteomes" id="UP001596135"/>
    </source>
</evidence>
<name>A0ABW1LRR3_9ACTN</name>